<comment type="caution">
    <text evidence="7">The sequence shown here is derived from an EMBL/GenBank/DDBJ whole genome shotgun (WGS) entry which is preliminary data.</text>
</comment>
<feature type="domain" description="HTH tetR-type" evidence="6">
    <location>
        <begin position="9"/>
        <end position="69"/>
    </location>
</feature>
<dbReference type="InterPro" id="IPR036271">
    <property type="entry name" value="Tet_transcr_reg_TetR-rel_C_sf"/>
</dbReference>
<keyword evidence="4" id="KW-0804">Transcription</keyword>
<dbReference type="SUPFAM" id="SSF46689">
    <property type="entry name" value="Homeodomain-like"/>
    <property type="match status" value="1"/>
</dbReference>
<keyword evidence="1" id="KW-0678">Repressor</keyword>
<dbReference type="InterPro" id="IPR001647">
    <property type="entry name" value="HTH_TetR"/>
</dbReference>
<evidence type="ECO:0000256" key="3">
    <source>
        <dbReference type="ARBA" id="ARBA00023125"/>
    </source>
</evidence>
<keyword evidence="2" id="KW-0805">Transcription regulation</keyword>
<dbReference type="EMBL" id="JAVXZY010000001">
    <property type="protein sequence ID" value="MDT8998628.1"/>
    <property type="molecule type" value="Genomic_DNA"/>
</dbReference>
<accession>A0ABU3P7T8</accession>
<gene>
    <name evidence="7" type="ORF">RQP53_05015</name>
</gene>
<dbReference type="PANTHER" id="PTHR30055:SF234">
    <property type="entry name" value="HTH-TYPE TRANSCRIPTIONAL REGULATOR BETI"/>
    <property type="match status" value="1"/>
</dbReference>
<dbReference type="Gene3D" id="1.10.357.10">
    <property type="entry name" value="Tetracycline Repressor, domain 2"/>
    <property type="match status" value="1"/>
</dbReference>
<dbReference type="InterPro" id="IPR050109">
    <property type="entry name" value="HTH-type_TetR-like_transc_reg"/>
</dbReference>
<evidence type="ECO:0000256" key="4">
    <source>
        <dbReference type="ARBA" id="ARBA00023163"/>
    </source>
</evidence>
<dbReference type="PANTHER" id="PTHR30055">
    <property type="entry name" value="HTH-TYPE TRANSCRIPTIONAL REGULATOR RUTR"/>
    <property type="match status" value="1"/>
</dbReference>
<protein>
    <submittedName>
        <fullName evidence="7">TetR family transcriptional regulator</fullName>
    </submittedName>
</protein>
<proteinExistence type="predicted"/>
<organism evidence="7 8">
    <name type="scientific">Roseateles aquae</name>
    <dbReference type="NCBI Taxonomy" id="3077235"/>
    <lineage>
        <taxon>Bacteria</taxon>
        <taxon>Pseudomonadati</taxon>
        <taxon>Pseudomonadota</taxon>
        <taxon>Betaproteobacteria</taxon>
        <taxon>Burkholderiales</taxon>
        <taxon>Sphaerotilaceae</taxon>
        <taxon>Roseateles</taxon>
    </lineage>
</organism>
<dbReference type="InterPro" id="IPR009057">
    <property type="entry name" value="Homeodomain-like_sf"/>
</dbReference>
<dbReference type="PROSITE" id="PS50977">
    <property type="entry name" value="HTH_TETR_2"/>
    <property type="match status" value="1"/>
</dbReference>
<dbReference type="InterPro" id="IPR041673">
    <property type="entry name" value="TetR_C_23"/>
</dbReference>
<sequence length="252" mass="27608">MKTSKSQQDKTQRQILAAAVELMSRQGFEATSMKQIAREAGIGDATIYKYFPSKEKLVLGYYELALAEALAQAGKTRGFERFTLQEKLQRLVDAVLERLLPDREFVALTRGLARQSPLLLLGDALPGKAALKRCVQDWLAEAQAAGQIAPCDFQGLVAGMFTDYLFGLLVYWLDDDSEEFANTTQLADLSLSVLVLVLQSGLINKLSDLAGFLLRNQLARLLQGQGGVLELLQLARRGLSTVAATSAAEARR</sequence>
<dbReference type="Pfam" id="PF17931">
    <property type="entry name" value="TetR_C_23"/>
    <property type="match status" value="1"/>
</dbReference>
<reference evidence="7" key="1">
    <citation type="submission" date="2023-09" db="EMBL/GenBank/DDBJ databases">
        <title>Paucibacter sp. APW11 Genome sequencing and assembly.</title>
        <authorList>
            <person name="Kim I."/>
        </authorList>
    </citation>
    <scope>NUCLEOTIDE SEQUENCE</scope>
    <source>
        <strain evidence="7">APW11</strain>
    </source>
</reference>
<dbReference type="PROSITE" id="PS01081">
    <property type="entry name" value="HTH_TETR_1"/>
    <property type="match status" value="1"/>
</dbReference>
<feature type="DNA-binding region" description="H-T-H motif" evidence="5">
    <location>
        <begin position="32"/>
        <end position="51"/>
    </location>
</feature>
<evidence type="ECO:0000256" key="1">
    <source>
        <dbReference type="ARBA" id="ARBA00022491"/>
    </source>
</evidence>
<name>A0ABU3P7T8_9BURK</name>
<evidence type="ECO:0000313" key="8">
    <source>
        <dbReference type="Proteomes" id="UP001246372"/>
    </source>
</evidence>
<evidence type="ECO:0000259" key="6">
    <source>
        <dbReference type="PROSITE" id="PS50977"/>
    </source>
</evidence>
<evidence type="ECO:0000256" key="2">
    <source>
        <dbReference type="ARBA" id="ARBA00023015"/>
    </source>
</evidence>
<dbReference type="Proteomes" id="UP001246372">
    <property type="component" value="Unassembled WGS sequence"/>
</dbReference>
<dbReference type="SUPFAM" id="SSF48498">
    <property type="entry name" value="Tetracyclin repressor-like, C-terminal domain"/>
    <property type="match status" value="1"/>
</dbReference>
<evidence type="ECO:0000313" key="7">
    <source>
        <dbReference type="EMBL" id="MDT8998628.1"/>
    </source>
</evidence>
<dbReference type="PRINTS" id="PR00455">
    <property type="entry name" value="HTHTETR"/>
</dbReference>
<keyword evidence="3 5" id="KW-0238">DNA-binding</keyword>
<dbReference type="InterPro" id="IPR023772">
    <property type="entry name" value="DNA-bd_HTH_TetR-type_CS"/>
</dbReference>
<dbReference type="RefSeq" id="WP_315649054.1">
    <property type="nucleotide sequence ID" value="NZ_JAVXZY010000001.1"/>
</dbReference>
<keyword evidence="8" id="KW-1185">Reference proteome</keyword>
<evidence type="ECO:0000256" key="5">
    <source>
        <dbReference type="PROSITE-ProRule" id="PRU00335"/>
    </source>
</evidence>
<dbReference type="Pfam" id="PF00440">
    <property type="entry name" value="TetR_N"/>
    <property type="match status" value="1"/>
</dbReference>